<keyword evidence="2" id="KW-1185">Reference proteome</keyword>
<accession>A0A1B7N951</accession>
<protein>
    <submittedName>
        <fullName evidence="1">Uncharacterized protein</fullName>
    </submittedName>
</protein>
<name>A0A1B7N951_9AGAM</name>
<sequence>MNATQAKDRLYGQLAASLKNMSRAVGQTADLFEQLQTDLDAMRVLAGTHAAQFMTVAAELNPEPDGDRRGEQAKK</sequence>
<dbReference type="EMBL" id="KV448182">
    <property type="protein sequence ID" value="OAX41376.1"/>
    <property type="molecule type" value="Genomic_DNA"/>
</dbReference>
<dbReference type="AlphaFoldDB" id="A0A1B7N951"/>
<gene>
    <name evidence="1" type="ORF">K503DRAFT_685555</name>
</gene>
<evidence type="ECO:0000313" key="1">
    <source>
        <dbReference type="EMBL" id="OAX41376.1"/>
    </source>
</evidence>
<dbReference type="Proteomes" id="UP000092154">
    <property type="component" value="Unassembled WGS sequence"/>
</dbReference>
<proteinExistence type="predicted"/>
<reference evidence="1 2" key="1">
    <citation type="submission" date="2016-06" db="EMBL/GenBank/DDBJ databases">
        <title>Comparative genomics of the ectomycorrhizal sister species Rhizopogon vinicolor and Rhizopogon vesiculosus (Basidiomycota: Boletales) reveals a divergence of the mating type B locus.</title>
        <authorList>
            <consortium name="DOE Joint Genome Institute"/>
            <person name="Mujic A.B."/>
            <person name="Kuo A."/>
            <person name="Tritt A."/>
            <person name="Lipzen A."/>
            <person name="Chen C."/>
            <person name="Johnson J."/>
            <person name="Sharma A."/>
            <person name="Barry K."/>
            <person name="Grigoriev I.V."/>
            <person name="Spatafora J.W."/>
        </authorList>
    </citation>
    <scope>NUCLEOTIDE SEQUENCE [LARGE SCALE GENOMIC DNA]</scope>
    <source>
        <strain evidence="1 2">AM-OR11-026</strain>
    </source>
</reference>
<evidence type="ECO:0000313" key="2">
    <source>
        <dbReference type="Proteomes" id="UP000092154"/>
    </source>
</evidence>
<organism evidence="1 2">
    <name type="scientific">Rhizopogon vinicolor AM-OR11-026</name>
    <dbReference type="NCBI Taxonomy" id="1314800"/>
    <lineage>
        <taxon>Eukaryota</taxon>
        <taxon>Fungi</taxon>
        <taxon>Dikarya</taxon>
        <taxon>Basidiomycota</taxon>
        <taxon>Agaricomycotina</taxon>
        <taxon>Agaricomycetes</taxon>
        <taxon>Agaricomycetidae</taxon>
        <taxon>Boletales</taxon>
        <taxon>Suillineae</taxon>
        <taxon>Rhizopogonaceae</taxon>
        <taxon>Rhizopogon</taxon>
    </lineage>
</organism>
<dbReference type="OrthoDB" id="3212378at2759"/>
<dbReference type="InParanoid" id="A0A1B7N951"/>